<proteinExistence type="predicted"/>
<keyword evidence="3" id="KW-1185">Reference proteome</keyword>
<evidence type="ECO:0000313" key="2">
    <source>
        <dbReference type="EMBL" id="CZE45897.1"/>
    </source>
</evidence>
<reference evidence="2 3" key="1">
    <citation type="submission" date="2016-02" db="EMBL/GenBank/DDBJ databases">
        <authorList>
            <consortium name="Pathogen Informatics"/>
        </authorList>
    </citation>
    <scope>NUCLEOTIDE SEQUENCE [LARGE SCALE GENOMIC DNA]</scope>
    <source>
        <strain evidence="2 3">RC20</strain>
    </source>
</reference>
<dbReference type="Pfam" id="PF01475">
    <property type="entry name" value="FUR"/>
    <property type="match status" value="1"/>
</dbReference>
<comment type="cofactor">
    <cofactor evidence="1">
        <name>Zn(2+)</name>
        <dbReference type="ChEBI" id="CHEBI:29105"/>
    </cofactor>
    <text evidence="1">Binds 1 zinc ion per subunit.</text>
</comment>
<keyword evidence="1" id="KW-0862">Zinc</keyword>
<dbReference type="CDD" id="cd07153">
    <property type="entry name" value="Fur_like"/>
    <property type="match status" value="1"/>
</dbReference>
<name>A0A128EDZ7_9BACT</name>
<gene>
    <name evidence="2" type="primary">perR_1</name>
    <name evidence="2" type="ORF">ERS672216_00089</name>
</gene>
<accession>A0A128EDZ7</accession>
<evidence type="ECO:0000313" key="3">
    <source>
        <dbReference type="Proteomes" id="UP000069632"/>
    </source>
</evidence>
<dbReference type="GO" id="GO:0045892">
    <property type="term" value="P:negative regulation of DNA-templated transcription"/>
    <property type="evidence" value="ECO:0007669"/>
    <property type="project" value="TreeGrafter"/>
</dbReference>
<feature type="binding site" evidence="1">
    <location>
        <position position="132"/>
    </location>
    <ligand>
        <name>Zn(2+)</name>
        <dbReference type="ChEBI" id="CHEBI:29105"/>
    </ligand>
</feature>
<dbReference type="GO" id="GO:0003700">
    <property type="term" value="F:DNA-binding transcription factor activity"/>
    <property type="evidence" value="ECO:0007669"/>
    <property type="project" value="InterPro"/>
</dbReference>
<dbReference type="GO" id="GO:0008270">
    <property type="term" value="F:zinc ion binding"/>
    <property type="evidence" value="ECO:0007669"/>
    <property type="project" value="TreeGrafter"/>
</dbReference>
<organism evidence="2 3">
    <name type="scientific">Campylobacter geochelonis</name>
    <dbReference type="NCBI Taxonomy" id="1780362"/>
    <lineage>
        <taxon>Bacteria</taxon>
        <taxon>Pseudomonadati</taxon>
        <taxon>Campylobacterota</taxon>
        <taxon>Epsilonproteobacteria</taxon>
        <taxon>Campylobacterales</taxon>
        <taxon>Campylobacteraceae</taxon>
        <taxon>Campylobacter</taxon>
    </lineage>
</organism>
<dbReference type="Gene3D" id="1.10.10.10">
    <property type="entry name" value="Winged helix-like DNA-binding domain superfamily/Winged helix DNA-binding domain"/>
    <property type="match status" value="1"/>
</dbReference>
<dbReference type="InterPro" id="IPR002481">
    <property type="entry name" value="FUR"/>
</dbReference>
<dbReference type="Proteomes" id="UP000069632">
    <property type="component" value="Unassembled WGS sequence"/>
</dbReference>
<dbReference type="PANTHER" id="PTHR33202">
    <property type="entry name" value="ZINC UPTAKE REGULATION PROTEIN"/>
    <property type="match status" value="1"/>
</dbReference>
<dbReference type="InterPro" id="IPR036390">
    <property type="entry name" value="WH_DNA-bd_sf"/>
</dbReference>
<dbReference type="InterPro" id="IPR036388">
    <property type="entry name" value="WH-like_DNA-bd_sf"/>
</dbReference>
<dbReference type="AlphaFoldDB" id="A0A128EDZ7"/>
<dbReference type="GO" id="GO:0000976">
    <property type="term" value="F:transcription cis-regulatory region binding"/>
    <property type="evidence" value="ECO:0007669"/>
    <property type="project" value="TreeGrafter"/>
</dbReference>
<dbReference type="RefSeq" id="WP_075493685.1">
    <property type="nucleotide sequence ID" value="NZ_CP053844.1"/>
</dbReference>
<feature type="binding site" evidence="1">
    <location>
        <position position="89"/>
    </location>
    <ligand>
        <name>Zn(2+)</name>
        <dbReference type="ChEBI" id="CHEBI:29105"/>
    </ligand>
</feature>
<dbReference type="PANTHER" id="PTHR33202:SF7">
    <property type="entry name" value="FERRIC UPTAKE REGULATION PROTEIN"/>
    <property type="match status" value="1"/>
</dbReference>
<feature type="binding site" evidence="1">
    <location>
        <position position="92"/>
    </location>
    <ligand>
        <name>Zn(2+)</name>
        <dbReference type="ChEBI" id="CHEBI:29105"/>
    </ligand>
</feature>
<dbReference type="OrthoDB" id="8659436at2"/>
<dbReference type="GO" id="GO:1900376">
    <property type="term" value="P:regulation of secondary metabolite biosynthetic process"/>
    <property type="evidence" value="ECO:0007669"/>
    <property type="project" value="TreeGrafter"/>
</dbReference>
<evidence type="ECO:0000256" key="1">
    <source>
        <dbReference type="PIRSR" id="PIRSR602481-1"/>
    </source>
</evidence>
<dbReference type="EMBL" id="FIZP01000001">
    <property type="protein sequence ID" value="CZE45897.1"/>
    <property type="molecule type" value="Genomic_DNA"/>
</dbReference>
<keyword evidence="1" id="KW-0479">Metal-binding</keyword>
<dbReference type="SUPFAM" id="SSF46785">
    <property type="entry name" value="Winged helix' DNA-binding domain"/>
    <property type="match status" value="1"/>
</dbReference>
<sequence>MSHIELLKDCGLKATPQRLCVLKVLGKHTHPTIDELYDDIKQDYPSISLATVYKNLNTLIEQGLVVEVSIPNQKSKFDIYEYPHIHVVCEKCGFVRDFDAKEFAIQECHQSIERAVGNIVKKLNIVATVPDCEHCR</sequence>
<protein>
    <submittedName>
        <fullName evidence="2">FUR family transcriptional regulator</fullName>
    </submittedName>
</protein>